<gene>
    <name evidence="1" type="ORF">MGAL_10B050636</name>
</gene>
<dbReference type="OrthoDB" id="6102021at2759"/>
<name>A0A8B6FCB2_MYTGA</name>
<accession>A0A8B6FCB2</accession>
<evidence type="ECO:0000313" key="1">
    <source>
        <dbReference type="EMBL" id="VDI47704.1"/>
    </source>
</evidence>
<proteinExistence type="predicted"/>
<sequence>MPEDLAQRSAHWNYTFKIIFKMKGITERVGQYVVIETAESSWRCGASFRPENSYIIT</sequence>
<reference evidence="1" key="1">
    <citation type="submission" date="2018-11" db="EMBL/GenBank/DDBJ databases">
        <authorList>
            <person name="Alioto T."/>
            <person name="Alioto T."/>
        </authorList>
    </citation>
    <scope>NUCLEOTIDE SEQUENCE</scope>
</reference>
<comment type="caution">
    <text evidence="1">The sequence shown here is derived from an EMBL/GenBank/DDBJ whole genome shotgun (WGS) entry which is preliminary data.</text>
</comment>
<protein>
    <submittedName>
        <fullName evidence="1">Uncharacterized protein</fullName>
    </submittedName>
</protein>
<dbReference type="EMBL" id="UYJE01006644">
    <property type="protein sequence ID" value="VDI47704.1"/>
    <property type="molecule type" value="Genomic_DNA"/>
</dbReference>
<dbReference type="AlphaFoldDB" id="A0A8B6FCB2"/>
<organism evidence="1 2">
    <name type="scientific">Mytilus galloprovincialis</name>
    <name type="common">Mediterranean mussel</name>
    <dbReference type="NCBI Taxonomy" id="29158"/>
    <lineage>
        <taxon>Eukaryota</taxon>
        <taxon>Metazoa</taxon>
        <taxon>Spiralia</taxon>
        <taxon>Lophotrochozoa</taxon>
        <taxon>Mollusca</taxon>
        <taxon>Bivalvia</taxon>
        <taxon>Autobranchia</taxon>
        <taxon>Pteriomorphia</taxon>
        <taxon>Mytilida</taxon>
        <taxon>Mytiloidea</taxon>
        <taxon>Mytilidae</taxon>
        <taxon>Mytilinae</taxon>
        <taxon>Mytilus</taxon>
    </lineage>
</organism>
<keyword evidence="2" id="KW-1185">Reference proteome</keyword>
<feature type="non-terminal residue" evidence="1">
    <location>
        <position position="1"/>
    </location>
</feature>
<dbReference type="Proteomes" id="UP000596742">
    <property type="component" value="Unassembled WGS sequence"/>
</dbReference>
<evidence type="ECO:0000313" key="2">
    <source>
        <dbReference type="Proteomes" id="UP000596742"/>
    </source>
</evidence>